<dbReference type="Pfam" id="PF06733">
    <property type="entry name" value="DEAD_2"/>
    <property type="match status" value="1"/>
</dbReference>
<dbReference type="SUPFAM" id="SSF52540">
    <property type="entry name" value="P-loop containing nucleoside triphosphate hydrolases"/>
    <property type="match status" value="2"/>
</dbReference>
<dbReference type="GO" id="GO:0051536">
    <property type="term" value="F:iron-sulfur cluster binding"/>
    <property type="evidence" value="ECO:0007669"/>
    <property type="project" value="UniProtKB-KW"/>
</dbReference>
<dbReference type="InterPro" id="IPR013020">
    <property type="entry name" value="Rad3/Chl1-like"/>
</dbReference>
<keyword evidence="5" id="KW-0547">Nucleotide-binding</keyword>
<keyword evidence="11" id="KW-0413">Isomerase</keyword>
<keyword evidence="13" id="KW-0175">Coiled coil</keyword>
<evidence type="ECO:0000256" key="6">
    <source>
        <dbReference type="ARBA" id="ARBA00022801"/>
    </source>
</evidence>
<feature type="domain" description="Helicase ATP-binding" evidence="15">
    <location>
        <begin position="20"/>
        <end position="500"/>
    </location>
</feature>
<dbReference type="InterPro" id="IPR014013">
    <property type="entry name" value="Helic_SF1/SF2_ATP-bd_DinG/Rad3"/>
</dbReference>
<keyword evidence="7 16" id="KW-0347">Helicase</keyword>
<dbReference type="PANTHER" id="PTHR11472:SF41">
    <property type="entry name" value="ATP-DEPENDENT DNA HELICASE DDX11-RELATED"/>
    <property type="match status" value="1"/>
</dbReference>
<evidence type="ECO:0000256" key="7">
    <source>
        <dbReference type="ARBA" id="ARBA00022806"/>
    </source>
</evidence>
<feature type="compositionally biased region" description="Basic residues" evidence="14">
    <location>
        <begin position="95"/>
        <end position="107"/>
    </location>
</feature>
<dbReference type="GO" id="GO:0016818">
    <property type="term" value="F:hydrolase activity, acting on acid anhydrides, in phosphorus-containing anhydrides"/>
    <property type="evidence" value="ECO:0007669"/>
    <property type="project" value="InterPro"/>
</dbReference>
<dbReference type="GO" id="GO:0003677">
    <property type="term" value="F:DNA binding"/>
    <property type="evidence" value="ECO:0007669"/>
    <property type="project" value="InterPro"/>
</dbReference>
<evidence type="ECO:0000313" key="17">
    <source>
        <dbReference type="Proteomes" id="UP000023152"/>
    </source>
</evidence>
<keyword evidence="6" id="KW-0378">Hydrolase</keyword>
<dbReference type="PROSITE" id="PS51193">
    <property type="entry name" value="HELICASE_ATP_BIND_2"/>
    <property type="match status" value="1"/>
</dbReference>
<gene>
    <name evidence="16" type="ORF">RFI_21581</name>
</gene>
<evidence type="ECO:0000259" key="15">
    <source>
        <dbReference type="PROSITE" id="PS51193"/>
    </source>
</evidence>
<evidence type="ECO:0000256" key="10">
    <source>
        <dbReference type="ARBA" id="ARBA00023014"/>
    </source>
</evidence>
<dbReference type="InterPro" id="IPR006554">
    <property type="entry name" value="Helicase-like_DEXD_c2"/>
</dbReference>
<dbReference type="EMBL" id="ASPP01018799">
    <property type="protein sequence ID" value="ETO15784.1"/>
    <property type="molecule type" value="Genomic_DNA"/>
</dbReference>
<evidence type="ECO:0000256" key="12">
    <source>
        <dbReference type="ARBA" id="ARBA00023242"/>
    </source>
</evidence>
<dbReference type="AlphaFoldDB" id="X6MPK0"/>
<dbReference type="Pfam" id="PF13307">
    <property type="entry name" value="Helicase_C_2"/>
    <property type="match status" value="1"/>
</dbReference>
<feature type="region of interest" description="Disordered" evidence="14">
    <location>
        <begin position="318"/>
        <end position="369"/>
    </location>
</feature>
<protein>
    <submittedName>
        <fullName evidence="16">DEAD/DEAH box helicase</fullName>
    </submittedName>
</protein>
<keyword evidence="12" id="KW-0539">Nucleus</keyword>
<evidence type="ECO:0000256" key="8">
    <source>
        <dbReference type="ARBA" id="ARBA00022840"/>
    </source>
</evidence>
<feature type="compositionally biased region" description="Basic and acidic residues" evidence="14">
    <location>
        <begin position="348"/>
        <end position="362"/>
    </location>
</feature>
<organism evidence="16 17">
    <name type="scientific">Reticulomyxa filosa</name>
    <dbReference type="NCBI Taxonomy" id="46433"/>
    <lineage>
        <taxon>Eukaryota</taxon>
        <taxon>Sar</taxon>
        <taxon>Rhizaria</taxon>
        <taxon>Retaria</taxon>
        <taxon>Foraminifera</taxon>
        <taxon>Monothalamids</taxon>
        <taxon>Reticulomyxidae</taxon>
        <taxon>Reticulomyxa</taxon>
    </lineage>
</organism>
<dbReference type="InterPro" id="IPR006555">
    <property type="entry name" value="ATP-dep_Helicase_C"/>
</dbReference>
<keyword evidence="9" id="KW-0408">Iron</keyword>
<evidence type="ECO:0000256" key="5">
    <source>
        <dbReference type="ARBA" id="ARBA00022741"/>
    </source>
</evidence>
<dbReference type="InterPro" id="IPR027417">
    <property type="entry name" value="P-loop_NTPase"/>
</dbReference>
<dbReference type="PANTHER" id="PTHR11472">
    <property type="entry name" value="DNA REPAIR DEAD HELICASE RAD3/XP-D SUBFAMILY MEMBER"/>
    <property type="match status" value="1"/>
</dbReference>
<dbReference type="GO" id="GO:0005524">
    <property type="term" value="F:ATP binding"/>
    <property type="evidence" value="ECO:0007669"/>
    <property type="project" value="UniProtKB-KW"/>
</dbReference>
<evidence type="ECO:0000256" key="2">
    <source>
        <dbReference type="ARBA" id="ARBA00004123"/>
    </source>
</evidence>
<keyword evidence="17" id="KW-1185">Reference proteome</keyword>
<keyword evidence="4" id="KW-0479">Metal-binding</keyword>
<keyword evidence="8" id="KW-0067">ATP-binding</keyword>
<dbReference type="SMART" id="SM00491">
    <property type="entry name" value="HELICc2"/>
    <property type="match status" value="1"/>
</dbReference>
<name>X6MPK0_RETFI</name>
<dbReference type="GO" id="GO:0003678">
    <property type="term" value="F:DNA helicase activity"/>
    <property type="evidence" value="ECO:0007669"/>
    <property type="project" value="InterPro"/>
</dbReference>
<reference evidence="16 17" key="1">
    <citation type="journal article" date="2013" name="Curr. Biol.">
        <title>The Genome of the Foraminiferan Reticulomyxa filosa.</title>
        <authorList>
            <person name="Glockner G."/>
            <person name="Hulsmann N."/>
            <person name="Schleicher M."/>
            <person name="Noegel A.A."/>
            <person name="Eichinger L."/>
            <person name="Gallinger C."/>
            <person name="Pawlowski J."/>
            <person name="Sierra R."/>
            <person name="Euteneuer U."/>
            <person name="Pillet L."/>
            <person name="Moustafa A."/>
            <person name="Platzer M."/>
            <person name="Groth M."/>
            <person name="Szafranski K."/>
            <person name="Schliwa M."/>
        </authorList>
    </citation>
    <scope>NUCLEOTIDE SEQUENCE [LARGE SCALE GENOMIC DNA]</scope>
</reference>
<evidence type="ECO:0000256" key="9">
    <source>
        <dbReference type="ARBA" id="ARBA00023004"/>
    </source>
</evidence>
<evidence type="ECO:0000256" key="14">
    <source>
        <dbReference type="SAM" id="MobiDB-lite"/>
    </source>
</evidence>
<dbReference type="SMART" id="SM00488">
    <property type="entry name" value="DEXDc2"/>
    <property type="match status" value="1"/>
</dbReference>
<evidence type="ECO:0000256" key="4">
    <source>
        <dbReference type="ARBA" id="ARBA00022723"/>
    </source>
</evidence>
<accession>X6MPK0</accession>
<dbReference type="OMA" id="QTHQFRD"/>
<dbReference type="Gene3D" id="3.40.50.300">
    <property type="entry name" value="P-loop containing nucleotide triphosphate hydrolases"/>
    <property type="match status" value="3"/>
</dbReference>
<comment type="subcellular location">
    <subcellularLocation>
        <location evidence="2">Nucleus</location>
    </subcellularLocation>
</comment>
<dbReference type="Proteomes" id="UP000023152">
    <property type="component" value="Unassembled WGS sequence"/>
</dbReference>
<dbReference type="GO" id="GO:0046872">
    <property type="term" value="F:metal ion binding"/>
    <property type="evidence" value="ECO:0007669"/>
    <property type="project" value="UniProtKB-KW"/>
</dbReference>
<dbReference type="InterPro" id="IPR010614">
    <property type="entry name" value="RAD3-like_helicase_DEAD"/>
</dbReference>
<dbReference type="OrthoDB" id="267079at2759"/>
<feature type="coiled-coil region" evidence="13">
    <location>
        <begin position="138"/>
        <end position="169"/>
    </location>
</feature>
<comment type="similarity">
    <text evidence="3">Belongs to the DEAD box helicase family. DEAH subfamily. DDX11/CHL1 sub-subfamily.</text>
</comment>
<comment type="caution">
    <text evidence="16">The sequence shown here is derived from an EMBL/GenBank/DDBJ whole genome shotgun (WGS) entry which is preliminary data.</text>
</comment>
<comment type="cofactor">
    <cofactor evidence="1">
        <name>[4Fe-4S] cluster</name>
        <dbReference type="ChEBI" id="CHEBI:49883"/>
    </cofactor>
</comment>
<proteinExistence type="inferred from homology"/>
<dbReference type="GO" id="GO:0034085">
    <property type="term" value="P:establishment of sister chromatid cohesion"/>
    <property type="evidence" value="ECO:0007669"/>
    <property type="project" value="TreeGrafter"/>
</dbReference>
<feature type="region of interest" description="Disordered" evidence="14">
    <location>
        <begin position="79"/>
        <end position="110"/>
    </location>
</feature>
<evidence type="ECO:0000256" key="1">
    <source>
        <dbReference type="ARBA" id="ARBA00001966"/>
    </source>
</evidence>
<keyword evidence="10" id="KW-0411">Iron-sulfur</keyword>
<dbReference type="InterPro" id="IPR045028">
    <property type="entry name" value="DinG/Rad3-like"/>
</dbReference>
<evidence type="ECO:0000256" key="13">
    <source>
        <dbReference type="SAM" id="Coils"/>
    </source>
</evidence>
<dbReference type="CDD" id="cd18788">
    <property type="entry name" value="SF2_C_XPD"/>
    <property type="match status" value="1"/>
</dbReference>
<sequence length="959" mass="109528">MALEQKNTEIAKCHVENISKPTVFPFPYTPYPPQQQLMECLYRTLTDGGVAILSSPTGTGKSLSIICSSLHWLLSQSSPAHTNKTGKAKESHTHSPNHKKISPKKKPARLDDDLLDQQKKKEKFSYLSTFCYFSIKDCRQYLQKKLEILEQYEQLERNAANKKRRYNHTFGYSLLFSWFNGEGLPAGGTNQTDTKNRSVNEWMVCSSVIYLFIYFFATNQKTFELEARSQKKKKKTPQIIYCSRTHSQLQQFIKEIRKTKFKDDQLEIVHLGSRKQLCVNDDINQKQVGVEHINEKCLEMQQSASVPGEVKIHAKNKKAATAKGGESTKISAAGQKNEAVQAKKRSRAQMENEAKHGANEAKKKGKKQSKCPYLNDRIEQFSLMSTLEMHDIEQCFELGKKMNACAYYGIRKNVATAHLIVAPYNLLIQESARESLGIQLKDNVVIIDEAHNLIETINATHTFCVTLQTLQLAHDLVKQYFSKYENRFKFGNAARLKQLLKVLEAFLHYLGESGVQDKSTAFNGGSFTAVVVNGDDMLFDMKIDHMNFYELTDFVEQHNLVKKLHGFAISNVIDNAASLSRTKSPLASLTNLLKSLMNKEENGAVIVTKYSAIEKRPQNELKYILLNPDVHFKRIVDECRSVVLAGGTMQPTSHFVQQLFHHIPAEKVHVLSCDHVVPQDHVLAVTLKSGPSNVKFDFTFKNRCDTKMLNELGRSIINIAKVVMGGMVLFFNSFDYMDLVLKHWKQHLANLPVKKKKNCSLRHFIIVYEPFHNMFFQQTVFVESHSSADVEPLLLQYKECIYPLVENKDDHETSKTSHGAILICVVGGKMSEGINFQDDLCRCVIMCGLPYANKNDIELKQRMEYLNKKLGNDAGNKYYQNLCMRAVNQSIGRAIRHKDDFGAIVLIDQRYSERDNIINDIPLWIQRSLYHATSFGDCFHKITKFVKHCKSLYCKEKEK</sequence>
<evidence type="ECO:0000313" key="16">
    <source>
        <dbReference type="EMBL" id="ETO15784.1"/>
    </source>
</evidence>
<evidence type="ECO:0000256" key="11">
    <source>
        <dbReference type="ARBA" id="ARBA00023235"/>
    </source>
</evidence>
<dbReference type="NCBIfam" id="TIGR00604">
    <property type="entry name" value="rad3"/>
    <property type="match status" value="1"/>
</dbReference>
<dbReference type="GO" id="GO:0005634">
    <property type="term" value="C:nucleus"/>
    <property type="evidence" value="ECO:0007669"/>
    <property type="project" value="UniProtKB-SubCell"/>
</dbReference>
<dbReference type="GO" id="GO:0006139">
    <property type="term" value="P:nucleobase-containing compound metabolic process"/>
    <property type="evidence" value="ECO:0007669"/>
    <property type="project" value="InterPro"/>
</dbReference>
<evidence type="ECO:0000256" key="3">
    <source>
        <dbReference type="ARBA" id="ARBA00008435"/>
    </source>
</evidence>